<dbReference type="AlphaFoldDB" id="A0A9Q0RVF9"/>
<evidence type="ECO:0000313" key="2">
    <source>
        <dbReference type="Proteomes" id="UP001151699"/>
    </source>
</evidence>
<sequence length="60" mass="7141">MQVLEVINRLELTITSEPPTNNGRMNWCLDINKRDVKTYSTDYNRKAENNFVTTEFKRMT</sequence>
<dbReference type="Proteomes" id="UP001151699">
    <property type="component" value="Unassembled WGS sequence"/>
</dbReference>
<accession>A0A9Q0RVF9</accession>
<organism evidence="1 2">
    <name type="scientific">Pseudolycoriella hygida</name>
    <dbReference type="NCBI Taxonomy" id="35572"/>
    <lineage>
        <taxon>Eukaryota</taxon>
        <taxon>Metazoa</taxon>
        <taxon>Ecdysozoa</taxon>
        <taxon>Arthropoda</taxon>
        <taxon>Hexapoda</taxon>
        <taxon>Insecta</taxon>
        <taxon>Pterygota</taxon>
        <taxon>Neoptera</taxon>
        <taxon>Endopterygota</taxon>
        <taxon>Diptera</taxon>
        <taxon>Nematocera</taxon>
        <taxon>Sciaroidea</taxon>
        <taxon>Sciaridae</taxon>
        <taxon>Pseudolycoriella</taxon>
    </lineage>
</organism>
<proteinExistence type="predicted"/>
<keyword evidence="2" id="KW-1185">Reference proteome</keyword>
<reference evidence="1" key="1">
    <citation type="submission" date="2022-07" db="EMBL/GenBank/DDBJ databases">
        <authorList>
            <person name="Trinca V."/>
            <person name="Uliana J.V.C."/>
            <person name="Torres T.T."/>
            <person name="Ward R.J."/>
            <person name="Monesi N."/>
        </authorList>
    </citation>
    <scope>NUCLEOTIDE SEQUENCE</scope>
    <source>
        <strain evidence="1">HSMRA1968</strain>
        <tissue evidence="1">Whole embryos</tissue>
    </source>
</reference>
<gene>
    <name evidence="1" type="ORF">Bhyg_15664</name>
</gene>
<comment type="caution">
    <text evidence="1">The sequence shown here is derived from an EMBL/GenBank/DDBJ whole genome shotgun (WGS) entry which is preliminary data.</text>
</comment>
<protein>
    <submittedName>
        <fullName evidence="1">Uncharacterized protein</fullName>
    </submittedName>
</protein>
<dbReference type="EMBL" id="WJQU01002010">
    <property type="protein sequence ID" value="KAJ6633440.1"/>
    <property type="molecule type" value="Genomic_DNA"/>
</dbReference>
<name>A0A9Q0RVF9_9DIPT</name>
<evidence type="ECO:0000313" key="1">
    <source>
        <dbReference type="EMBL" id="KAJ6633440.1"/>
    </source>
</evidence>